<feature type="active site" description="Proton donor" evidence="10">
    <location>
        <position position="213"/>
    </location>
</feature>
<dbReference type="PANTHER" id="PTHR43331:SF1">
    <property type="entry name" value="HOMOSERINE DEHYDROGENASE"/>
    <property type="match status" value="1"/>
</dbReference>
<dbReference type="InterPro" id="IPR022697">
    <property type="entry name" value="HDH_short"/>
</dbReference>
<dbReference type="NCBIfam" id="NF004976">
    <property type="entry name" value="PRK06349.1"/>
    <property type="match status" value="1"/>
</dbReference>
<keyword evidence="11" id="KW-0521">NADP</keyword>
<evidence type="ECO:0000256" key="2">
    <source>
        <dbReference type="ARBA" id="ARBA00005062"/>
    </source>
</evidence>
<dbReference type="EMBL" id="QGMY01000017">
    <property type="protein sequence ID" value="PWR69955.1"/>
    <property type="molecule type" value="Genomic_DNA"/>
</dbReference>
<keyword evidence="15" id="KW-1185">Reference proteome</keyword>
<feature type="binding site" evidence="11">
    <location>
        <begin position="9"/>
        <end position="14"/>
    </location>
    <ligand>
        <name>NADP(+)</name>
        <dbReference type="ChEBI" id="CHEBI:58349"/>
    </ligand>
</feature>
<feature type="domain" description="Aspartate/homoserine dehydrogenase NAD-binding" evidence="13">
    <location>
        <begin position="9"/>
        <end position="137"/>
    </location>
</feature>
<dbReference type="SUPFAM" id="SSF51735">
    <property type="entry name" value="NAD(P)-binding Rossmann-fold domains"/>
    <property type="match status" value="1"/>
</dbReference>
<organism evidence="14 15">
    <name type="scientific">Methanospirillum lacunae</name>
    <dbReference type="NCBI Taxonomy" id="668570"/>
    <lineage>
        <taxon>Archaea</taxon>
        <taxon>Methanobacteriati</taxon>
        <taxon>Methanobacteriota</taxon>
        <taxon>Stenosarchaea group</taxon>
        <taxon>Methanomicrobia</taxon>
        <taxon>Methanomicrobiales</taxon>
        <taxon>Methanospirillaceae</taxon>
        <taxon>Methanospirillum</taxon>
    </lineage>
</organism>
<dbReference type="GO" id="GO:0004412">
    <property type="term" value="F:homoserine dehydrogenase activity"/>
    <property type="evidence" value="ECO:0007669"/>
    <property type="project" value="UniProtKB-EC"/>
</dbReference>
<dbReference type="UniPathway" id="UPA00050">
    <property type="reaction ID" value="UER00063"/>
</dbReference>
<gene>
    <name evidence="14" type="ORF">DK846_16115</name>
</gene>
<evidence type="ECO:0000313" key="15">
    <source>
        <dbReference type="Proteomes" id="UP000245657"/>
    </source>
</evidence>
<dbReference type="GO" id="GO:0050661">
    <property type="term" value="F:NADP binding"/>
    <property type="evidence" value="ECO:0007669"/>
    <property type="project" value="InterPro"/>
</dbReference>
<comment type="caution">
    <text evidence="14">The sequence shown here is derived from an EMBL/GenBank/DDBJ whole genome shotgun (WGS) entry which is preliminary data.</text>
</comment>
<feature type="binding site" evidence="11">
    <location>
        <position position="113"/>
    </location>
    <ligand>
        <name>NADPH</name>
        <dbReference type="ChEBI" id="CHEBI:57783"/>
    </ligand>
</feature>
<dbReference type="UniPathway" id="UPA00051">
    <property type="reaction ID" value="UER00465"/>
</dbReference>
<dbReference type="NCBIfam" id="NF004912">
    <property type="entry name" value="PRK06270.1"/>
    <property type="match status" value="1"/>
</dbReference>
<sequence>MVVRLALLGVGAVGRGIIHAVAEKNLGLIITAVADSRSGCIDPNGLNLKELLDRKEKIGICGDTSINAEAIVQTAPYDILVEITPTDARKGEPATSYIKEALKRGCHVVTSNKGPVALHYHELFTLALKNNVQFRFEATVAGAIPILQTLMHNLGGNEIQSLYGVLNGTCNYILTRMAEEKLTYKQALDEARTLGYAEADPTYDVKGIDAAIKLVILANTIWKKNVSLDDVDVTGIDLLTEEALRLAEQQDATIRLIGEIIPEDNVYRLCPRIIPKEHPLVVQGSLNAIIVRTDLAGDLLFVGKGAGSLETASAVIGDILSIRDMDAGGN</sequence>
<dbReference type="SUPFAM" id="SSF55347">
    <property type="entry name" value="Glyceraldehyde-3-phosphate dehydrogenase-like, C-terminal domain"/>
    <property type="match status" value="1"/>
</dbReference>
<reference evidence="14 15" key="1">
    <citation type="submission" date="2018-05" db="EMBL/GenBank/DDBJ databases">
        <title>Draft genome of Methanospirillum lacunae Ki8-1.</title>
        <authorList>
            <person name="Dueholm M.S."/>
            <person name="Nielsen P.H."/>
            <person name="Bakmann L.F."/>
            <person name="Otzen D.E."/>
        </authorList>
    </citation>
    <scope>NUCLEOTIDE SEQUENCE [LARGE SCALE GENOMIC DNA]</scope>
    <source>
        <strain evidence="14 15">Ki8-1</strain>
    </source>
</reference>
<dbReference type="EC" id="1.1.1.3" evidence="4"/>
<dbReference type="OrthoDB" id="4488at2157"/>
<dbReference type="GO" id="GO:0009088">
    <property type="term" value="P:threonine biosynthetic process"/>
    <property type="evidence" value="ECO:0007669"/>
    <property type="project" value="UniProtKB-UniPathway"/>
</dbReference>
<evidence type="ECO:0000259" key="13">
    <source>
        <dbReference type="Pfam" id="PF03447"/>
    </source>
</evidence>
<dbReference type="Pfam" id="PF00742">
    <property type="entry name" value="Homoserine_dh"/>
    <property type="match status" value="1"/>
</dbReference>
<evidence type="ECO:0000256" key="1">
    <source>
        <dbReference type="ARBA" id="ARBA00005056"/>
    </source>
</evidence>
<dbReference type="RefSeq" id="WP_109970019.1">
    <property type="nucleotide sequence ID" value="NZ_CP176093.1"/>
</dbReference>
<protein>
    <recommendedName>
        <fullName evidence="5">Homoserine dehydrogenase</fullName>
        <ecNumber evidence="4">1.1.1.3</ecNumber>
    </recommendedName>
</protein>
<dbReference type="Gene3D" id="3.30.360.10">
    <property type="entry name" value="Dihydrodipicolinate Reductase, domain 2"/>
    <property type="match status" value="1"/>
</dbReference>
<evidence type="ECO:0000256" key="10">
    <source>
        <dbReference type="PIRSR" id="PIRSR036497-1"/>
    </source>
</evidence>
<dbReference type="InterPro" id="IPR005106">
    <property type="entry name" value="Asp/hSer_DH_NAD-bd"/>
</dbReference>
<evidence type="ECO:0000259" key="12">
    <source>
        <dbReference type="Pfam" id="PF00742"/>
    </source>
</evidence>
<keyword evidence="7" id="KW-0791">Threonine biosynthesis</keyword>
<keyword evidence="6" id="KW-0028">Amino-acid biosynthesis</keyword>
<evidence type="ECO:0000256" key="7">
    <source>
        <dbReference type="ARBA" id="ARBA00022697"/>
    </source>
</evidence>
<evidence type="ECO:0000313" key="14">
    <source>
        <dbReference type="EMBL" id="PWR69955.1"/>
    </source>
</evidence>
<feature type="binding site" evidence="11">
    <location>
        <position position="198"/>
    </location>
    <ligand>
        <name>L-homoserine</name>
        <dbReference type="ChEBI" id="CHEBI:57476"/>
    </ligand>
</feature>
<dbReference type="GeneID" id="97547478"/>
<dbReference type="AlphaFoldDB" id="A0A2V2MUT3"/>
<dbReference type="PANTHER" id="PTHR43331">
    <property type="entry name" value="HOMOSERINE DEHYDROGENASE"/>
    <property type="match status" value="1"/>
</dbReference>
<evidence type="ECO:0000256" key="8">
    <source>
        <dbReference type="ARBA" id="ARBA00023002"/>
    </source>
</evidence>
<dbReference type="InterPro" id="IPR036291">
    <property type="entry name" value="NAD(P)-bd_dom_sf"/>
</dbReference>
<dbReference type="Proteomes" id="UP000245657">
    <property type="component" value="Unassembled WGS sequence"/>
</dbReference>
<dbReference type="Pfam" id="PF03447">
    <property type="entry name" value="NAD_binding_3"/>
    <property type="match status" value="1"/>
</dbReference>
<dbReference type="Gene3D" id="3.40.50.720">
    <property type="entry name" value="NAD(P)-binding Rossmann-like Domain"/>
    <property type="match status" value="1"/>
</dbReference>
<dbReference type="InterPro" id="IPR019811">
    <property type="entry name" value="HDH_CS"/>
</dbReference>
<comment type="similarity">
    <text evidence="3">Belongs to the homoserine dehydrogenase family.</text>
</comment>
<evidence type="ECO:0000256" key="3">
    <source>
        <dbReference type="ARBA" id="ARBA00006753"/>
    </source>
</evidence>
<feature type="domain" description="Homoserine dehydrogenase catalytic" evidence="12">
    <location>
        <begin position="145"/>
        <end position="320"/>
    </location>
</feature>
<dbReference type="FunFam" id="3.30.360.10:FF:000005">
    <property type="entry name" value="Homoserine dehydrogenase"/>
    <property type="match status" value="1"/>
</dbReference>
<proteinExistence type="inferred from homology"/>
<comment type="pathway">
    <text evidence="1">Amino-acid biosynthesis; L-threonine biosynthesis; L-threonine from L-aspartate: step 3/5.</text>
</comment>
<evidence type="ECO:0000256" key="9">
    <source>
        <dbReference type="ARBA" id="ARBA00023167"/>
    </source>
</evidence>
<dbReference type="InterPro" id="IPR001342">
    <property type="entry name" value="HDH_cat"/>
</dbReference>
<keyword evidence="9" id="KW-0486">Methionine biosynthesis</keyword>
<evidence type="ECO:0000256" key="5">
    <source>
        <dbReference type="ARBA" id="ARBA00013376"/>
    </source>
</evidence>
<dbReference type="PROSITE" id="PS01042">
    <property type="entry name" value="HOMOSER_DHGENASE"/>
    <property type="match status" value="1"/>
</dbReference>
<comment type="pathway">
    <text evidence="2">Amino-acid biosynthesis; L-methionine biosynthesis via de novo pathway; L-homoserine from L-aspartate: step 3/3.</text>
</comment>
<evidence type="ECO:0000256" key="11">
    <source>
        <dbReference type="PIRSR" id="PIRSR036497-2"/>
    </source>
</evidence>
<evidence type="ECO:0000256" key="6">
    <source>
        <dbReference type="ARBA" id="ARBA00022605"/>
    </source>
</evidence>
<keyword evidence="8" id="KW-0560">Oxidoreductase</keyword>
<evidence type="ECO:0000256" key="4">
    <source>
        <dbReference type="ARBA" id="ARBA00013213"/>
    </source>
</evidence>
<accession>A0A2V2MUT3</accession>
<dbReference type="GO" id="GO:0009086">
    <property type="term" value="P:methionine biosynthetic process"/>
    <property type="evidence" value="ECO:0007669"/>
    <property type="project" value="UniProtKB-KW"/>
</dbReference>
<dbReference type="PIRSF" id="PIRSF036497">
    <property type="entry name" value="HDH_short"/>
    <property type="match status" value="1"/>
</dbReference>
<name>A0A2V2MUT3_9EURY</name>